<keyword evidence="3" id="KW-1185">Reference proteome</keyword>
<keyword evidence="1" id="KW-1133">Transmembrane helix</keyword>
<dbReference type="EMBL" id="JAVYJV010000012">
    <property type="protein sequence ID" value="KAK4356908.1"/>
    <property type="molecule type" value="Genomic_DNA"/>
</dbReference>
<comment type="caution">
    <text evidence="2">The sequence shown here is derived from an EMBL/GenBank/DDBJ whole genome shotgun (WGS) entry which is preliminary data.</text>
</comment>
<proteinExistence type="predicted"/>
<evidence type="ECO:0000256" key="1">
    <source>
        <dbReference type="SAM" id="Phobius"/>
    </source>
</evidence>
<dbReference type="Proteomes" id="UP001291623">
    <property type="component" value="Unassembled WGS sequence"/>
</dbReference>
<keyword evidence="1" id="KW-0812">Transmembrane</keyword>
<evidence type="ECO:0000313" key="2">
    <source>
        <dbReference type="EMBL" id="KAK4356908.1"/>
    </source>
</evidence>
<accession>A0AAE1RS60</accession>
<sequence length="79" mass="9143">MEVAQHRWRLRWSFKDATIIVNMITALFLLQSFFYSSSSTTPSERSNGVKHSVAHKWGGLMAKAIKKWRTFAFPSRVPN</sequence>
<evidence type="ECO:0000313" key="3">
    <source>
        <dbReference type="Proteomes" id="UP001291623"/>
    </source>
</evidence>
<dbReference type="AlphaFoldDB" id="A0AAE1RS60"/>
<protein>
    <submittedName>
        <fullName evidence="2">Uncharacterized protein</fullName>
    </submittedName>
</protein>
<organism evidence="2 3">
    <name type="scientific">Anisodus tanguticus</name>
    <dbReference type="NCBI Taxonomy" id="243964"/>
    <lineage>
        <taxon>Eukaryota</taxon>
        <taxon>Viridiplantae</taxon>
        <taxon>Streptophyta</taxon>
        <taxon>Embryophyta</taxon>
        <taxon>Tracheophyta</taxon>
        <taxon>Spermatophyta</taxon>
        <taxon>Magnoliopsida</taxon>
        <taxon>eudicotyledons</taxon>
        <taxon>Gunneridae</taxon>
        <taxon>Pentapetalae</taxon>
        <taxon>asterids</taxon>
        <taxon>lamiids</taxon>
        <taxon>Solanales</taxon>
        <taxon>Solanaceae</taxon>
        <taxon>Solanoideae</taxon>
        <taxon>Hyoscyameae</taxon>
        <taxon>Anisodus</taxon>
    </lineage>
</organism>
<gene>
    <name evidence="2" type="ORF">RND71_022518</name>
</gene>
<name>A0AAE1RS60_9SOLA</name>
<reference evidence="2" key="1">
    <citation type="submission" date="2023-12" db="EMBL/GenBank/DDBJ databases">
        <title>Genome assembly of Anisodus tanguticus.</title>
        <authorList>
            <person name="Wang Y.-J."/>
        </authorList>
    </citation>
    <scope>NUCLEOTIDE SEQUENCE</scope>
    <source>
        <strain evidence="2">KB-2021</strain>
        <tissue evidence="2">Leaf</tissue>
    </source>
</reference>
<feature type="transmembrane region" description="Helical" evidence="1">
    <location>
        <begin position="12"/>
        <end position="35"/>
    </location>
</feature>
<keyword evidence="1" id="KW-0472">Membrane</keyword>